<comment type="similarity">
    <text evidence="1 6 7">Belongs to the peptidase S8 family.</text>
</comment>
<evidence type="ECO:0000313" key="10">
    <source>
        <dbReference type="Proteomes" id="UP000001416"/>
    </source>
</evidence>
<dbReference type="InterPro" id="IPR023828">
    <property type="entry name" value="Peptidase_S8_Ser-AS"/>
</dbReference>
<dbReference type="InterPro" id="IPR050131">
    <property type="entry name" value="Peptidase_S8_subtilisin-like"/>
</dbReference>
<dbReference type="Gene3D" id="3.40.50.200">
    <property type="entry name" value="Peptidase S8/S53 domain"/>
    <property type="match status" value="1"/>
</dbReference>
<dbReference type="HOGENOM" id="CLU_011263_9_0_4"/>
<sequence>MANAKPVCSLFHSTFHDGIASVFHRSFSFPLLLILLIAFSGSGYANSSKETRAAARSESAGKTVSSRWAKGRLLVIPRAGLTAMEFDKATKPYGVKSRRRLNGLNAHVYELPDGVDEVKVLDKLKKDRRFKAVELDRLVEPAQVVTDPAFGNSWALPKIQAPAAWDIATGDGITIAILDTGVDGTHPDLAANMLPGWNAYDNNTDTSDIYGHGTKVAGTAAAVANNGAGSSGLAWNARILPVRISMPDGRAYLSDMAKGIRWAADNGARIANISYGGAESLTVQSAANYMRSKGGVVVMSAGNSGGLNNFPASNAIIVASATDSKDARASWSSYGPYVDVAAPGVSIYTTIRGGGYGYVSGTSFSSPIVAAAAALLFSINPDLAPTDIDQMLTATAQDLGNAGYDQYYGHGRINAASAVNAAHARISVDRTAPLISIASPTGGTVSGSVPVDVNYSDNKGVVRVDLYVNGRKTIEDTQPPFAFAWDTTTLANGSYTLVAYAFDAAGNQGTSSTVNVTVKNTVADTTPPTISITSPAGGAVVLGSVPVNVNSSDNIGVVRTELHVNGKKVMEGTGSSFVWDTKSLADGNYTLVAYAFDAAGNQGASSPVAVSVKNTGTTTNTEPLPQINSFNLRDGQNVSRNQNIRVTADRNTRKINLKINGGIIAAANGNSLSYRWNTSAIPKNSNITVTAEAFNAKGDATSRTVTVRN</sequence>
<dbReference type="EMBL" id="AL954747">
    <property type="protein sequence ID" value="CAD85485.1"/>
    <property type="molecule type" value="Genomic_DNA"/>
</dbReference>
<dbReference type="Proteomes" id="UP000001416">
    <property type="component" value="Chromosome"/>
</dbReference>
<dbReference type="InterPro" id="IPR017315">
    <property type="entry name" value="Pep_S8A_subtilisin_pbac-2"/>
</dbReference>
<dbReference type="PANTHER" id="PTHR43806:SF11">
    <property type="entry name" value="CEREVISIN-RELATED"/>
    <property type="match status" value="1"/>
</dbReference>
<evidence type="ECO:0000256" key="6">
    <source>
        <dbReference type="PROSITE-ProRule" id="PRU01240"/>
    </source>
</evidence>
<evidence type="ECO:0000256" key="1">
    <source>
        <dbReference type="ARBA" id="ARBA00011073"/>
    </source>
</evidence>
<feature type="domain" description="Peptidase S8/S53" evidence="8">
    <location>
        <begin position="170"/>
        <end position="411"/>
    </location>
</feature>
<protein>
    <submittedName>
        <fullName evidence="9">Serine proteases, subtilase family</fullName>
    </submittedName>
</protein>
<dbReference type="InterPro" id="IPR034054">
    <property type="entry name" value="Pep_S8_PrcA"/>
</dbReference>
<evidence type="ECO:0000256" key="5">
    <source>
        <dbReference type="PIRSR" id="PIRSR615500-1"/>
    </source>
</evidence>
<dbReference type="PROSITE" id="PS00138">
    <property type="entry name" value="SUBTILASE_SER"/>
    <property type="match status" value="1"/>
</dbReference>
<keyword evidence="2 6" id="KW-0645">Protease</keyword>
<evidence type="ECO:0000256" key="2">
    <source>
        <dbReference type="ARBA" id="ARBA00022670"/>
    </source>
</evidence>
<accession>Q82UC0</accession>
<dbReference type="PROSITE" id="PS51892">
    <property type="entry name" value="SUBTILASE"/>
    <property type="match status" value="1"/>
</dbReference>
<dbReference type="InterPro" id="IPR022398">
    <property type="entry name" value="Peptidase_S8_His-AS"/>
</dbReference>
<dbReference type="InterPro" id="IPR013783">
    <property type="entry name" value="Ig-like_fold"/>
</dbReference>
<evidence type="ECO:0000256" key="4">
    <source>
        <dbReference type="ARBA" id="ARBA00022825"/>
    </source>
</evidence>
<dbReference type="InterPro" id="IPR036852">
    <property type="entry name" value="Peptidase_S8/S53_dom_sf"/>
</dbReference>
<dbReference type="GeneID" id="87104742"/>
<dbReference type="InterPro" id="IPR023827">
    <property type="entry name" value="Peptidase_S8_Asp-AS"/>
</dbReference>
<dbReference type="GO" id="GO:0006508">
    <property type="term" value="P:proteolysis"/>
    <property type="evidence" value="ECO:0007669"/>
    <property type="project" value="UniProtKB-KW"/>
</dbReference>
<dbReference type="GO" id="GO:0004252">
    <property type="term" value="F:serine-type endopeptidase activity"/>
    <property type="evidence" value="ECO:0007669"/>
    <property type="project" value="UniProtKB-UniRule"/>
</dbReference>
<dbReference type="InterPro" id="IPR015500">
    <property type="entry name" value="Peptidase_S8_subtilisin-rel"/>
</dbReference>
<gene>
    <name evidence="9" type="ordered locus">NE1574</name>
</gene>
<dbReference type="OrthoDB" id="9790784at2"/>
<keyword evidence="10" id="KW-1185">Reference proteome</keyword>
<dbReference type="CDD" id="cd07498">
    <property type="entry name" value="Peptidases_S8_15"/>
    <property type="match status" value="1"/>
</dbReference>
<dbReference type="SUPFAM" id="SSF52743">
    <property type="entry name" value="Subtilisin-like"/>
    <property type="match status" value="1"/>
</dbReference>
<dbReference type="InterPro" id="IPR000209">
    <property type="entry name" value="Peptidase_S8/S53_dom"/>
</dbReference>
<keyword evidence="4 6" id="KW-0720">Serine protease</keyword>
<proteinExistence type="inferred from homology"/>
<dbReference type="Pfam" id="PF17957">
    <property type="entry name" value="Big_7"/>
    <property type="match status" value="2"/>
</dbReference>
<feature type="active site" description="Charge relay system" evidence="5 6">
    <location>
        <position position="212"/>
    </location>
</feature>
<feature type="active site" description="Charge relay system" evidence="5 6">
    <location>
        <position position="179"/>
    </location>
</feature>
<dbReference type="PROSITE" id="PS00136">
    <property type="entry name" value="SUBTILASE_ASP"/>
    <property type="match status" value="1"/>
</dbReference>
<reference evidence="9 10" key="1">
    <citation type="journal article" date="2003" name="J. Bacteriol.">
        <title>Complete genome sequence of the ammonia-oxidizing bacterium and obligate chemolithoautotroph Nitrosomonas europaea.</title>
        <authorList>
            <person name="Chain P."/>
            <person name="Lamerdin J."/>
            <person name="Larimer F."/>
            <person name="Regala W."/>
            <person name="Land M."/>
            <person name="Hauser L."/>
            <person name="Hooper A."/>
            <person name="Klotz M."/>
            <person name="Norton J."/>
            <person name="Sayavedra-Soto L."/>
            <person name="Arciero D."/>
            <person name="Hommes N."/>
            <person name="Whittaker M."/>
            <person name="Arp D."/>
        </authorList>
    </citation>
    <scope>NUCLEOTIDE SEQUENCE [LARGE SCALE GENOMIC DNA]</scope>
    <source>
        <strain evidence="10">ATCC 19718 / CIP 103999 / KCTC 2705 / NBRC 14298</strain>
    </source>
</reference>
<dbReference type="RefSeq" id="WP_011112138.1">
    <property type="nucleotide sequence ID" value="NC_004757.1"/>
</dbReference>
<dbReference type="eggNOG" id="COG1404">
    <property type="taxonomic scope" value="Bacteria"/>
</dbReference>
<keyword evidence="3 6" id="KW-0378">Hydrolase</keyword>
<dbReference type="PROSITE" id="PS00137">
    <property type="entry name" value="SUBTILASE_HIS"/>
    <property type="match status" value="1"/>
</dbReference>
<dbReference type="PANTHER" id="PTHR43806">
    <property type="entry name" value="PEPTIDASE S8"/>
    <property type="match status" value="1"/>
</dbReference>
<name>Q82UC0_NITEU</name>
<evidence type="ECO:0000256" key="3">
    <source>
        <dbReference type="ARBA" id="ARBA00022801"/>
    </source>
</evidence>
<evidence type="ECO:0000256" key="7">
    <source>
        <dbReference type="RuleBase" id="RU003355"/>
    </source>
</evidence>
<evidence type="ECO:0000259" key="8">
    <source>
        <dbReference type="Pfam" id="PF00082"/>
    </source>
</evidence>
<dbReference type="PRINTS" id="PR00723">
    <property type="entry name" value="SUBTILISIN"/>
</dbReference>
<dbReference type="PIRSF" id="PIRSF037901">
    <property type="entry name" value="Subtilisin_rel_Nmul_A1891"/>
    <property type="match status" value="1"/>
</dbReference>
<dbReference type="Pfam" id="PF00082">
    <property type="entry name" value="Peptidase_S8"/>
    <property type="match status" value="1"/>
</dbReference>
<feature type="active site" description="Charge relay system" evidence="5 6">
    <location>
        <position position="363"/>
    </location>
</feature>
<dbReference type="Gene3D" id="2.60.40.10">
    <property type="entry name" value="Immunoglobulins"/>
    <property type="match status" value="3"/>
</dbReference>
<dbReference type="AlphaFoldDB" id="Q82UC0"/>
<organism evidence="9 10">
    <name type="scientific">Nitrosomonas europaea (strain ATCC 19718 / CIP 103999 / KCTC 2705 / NBRC 14298)</name>
    <dbReference type="NCBI Taxonomy" id="228410"/>
    <lineage>
        <taxon>Bacteria</taxon>
        <taxon>Pseudomonadati</taxon>
        <taxon>Pseudomonadota</taxon>
        <taxon>Betaproteobacteria</taxon>
        <taxon>Nitrosomonadales</taxon>
        <taxon>Nitrosomonadaceae</taxon>
        <taxon>Nitrosomonas</taxon>
    </lineage>
</organism>
<dbReference type="STRING" id="228410.NE1574"/>
<dbReference type="KEGG" id="neu:NE1574"/>
<evidence type="ECO:0000313" key="9">
    <source>
        <dbReference type="EMBL" id="CAD85485.1"/>
    </source>
</evidence>